<evidence type="ECO:0000256" key="10">
    <source>
        <dbReference type="ARBA" id="ARBA00023603"/>
    </source>
</evidence>
<feature type="transmembrane region" description="Helical" evidence="13">
    <location>
        <begin position="29"/>
        <end position="50"/>
    </location>
</feature>
<keyword evidence="15" id="KW-1185">Reference proteome</keyword>
<dbReference type="Proteomes" id="UP001596958">
    <property type="component" value="Unassembled WGS sequence"/>
</dbReference>
<dbReference type="InterPro" id="IPR044021">
    <property type="entry name" value="CrtO"/>
</dbReference>
<evidence type="ECO:0000256" key="11">
    <source>
        <dbReference type="ARBA" id="ARBA00023667"/>
    </source>
</evidence>
<comment type="caution">
    <text evidence="14">The sequence shown here is derived from an EMBL/GenBank/DDBJ whole genome shotgun (WGS) entry which is preliminary data.</text>
</comment>
<feature type="transmembrane region" description="Helical" evidence="13">
    <location>
        <begin position="143"/>
        <end position="159"/>
    </location>
</feature>
<evidence type="ECO:0000256" key="2">
    <source>
        <dbReference type="ARBA" id="ARBA00022475"/>
    </source>
</evidence>
<keyword evidence="3" id="KW-0808">Transferase</keyword>
<gene>
    <name evidence="14" type="ORF">ACFQZS_12035</name>
</gene>
<keyword evidence="7 13" id="KW-0472">Membrane</keyword>
<keyword evidence="2" id="KW-1003">Cell membrane</keyword>
<comment type="subcellular location">
    <subcellularLocation>
        <location evidence="1">Cell membrane</location>
        <topology evidence="1">Single-pass membrane protein</topology>
    </subcellularLocation>
</comment>
<evidence type="ECO:0000256" key="5">
    <source>
        <dbReference type="ARBA" id="ARBA00022729"/>
    </source>
</evidence>
<comment type="similarity">
    <text evidence="10">Belongs to the acyltransferase CrtO family.</text>
</comment>
<name>A0ABW2Z2F1_9SPHI</name>
<keyword evidence="8" id="KW-0012">Acyltransferase</keyword>
<keyword evidence="5" id="KW-0732">Signal</keyword>
<feature type="transmembrane region" description="Helical" evidence="13">
    <location>
        <begin position="6"/>
        <end position="22"/>
    </location>
</feature>
<organism evidence="14 15">
    <name type="scientific">Mucilaginibacter calamicampi</name>
    <dbReference type="NCBI Taxonomy" id="1302352"/>
    <lineage>
        <taxon>Bacteria</taxon>
        <taxon>Pseudomonadati</taxon>
        <taxon>Bacteroidota</taxon>
        <taxon>Sphingobacteriia</taxon>
        <taxon>Sphingobacteriales</taxon>
        <taxon>Sphingobacteriaceae</taxon>
        <taxon>Mucilaginibacter</taxon>
    </lineage>
</organism>
<comment type="pathway">
    <text evidence="9">Carotenoid biosynthesis; staphyloxanthin biosynthesis; staphyloxanthin from farnesyl diphosphate: step 5/5.</text>
</comment>
<feature type="transmembrane region" description="Helical" evidence="13">
    <location>
        <begin position="117"/>
        <end position="137"/>
    </location>
</feature>
<dbReference type="EMBL" id="JBHTHU010000006">
    <property type="protein sequence ID" value="MFD0750875.1"/>
    <property type="molecule type" value="Genomic_DNA"/>
</dbReference>
<evidence type="ECO:0000256" key="1">
    <source>
        <dbReference type="ARBA" id="ARBA00004162"/>
    </source>
</evidence>
<evidence type="ECO:0000256" key="3">
    <source>
        <dbReference type="ARBA" id="ARBA00022679"/>
    </source>
</evidence>
<evidence type="ECO:0000256" key="13">
    <source>
        <dbReference type="SAM" id="Phobius"/>
    </source>
</evidence>
<reference evidence="15" key="1">
    <citation type="journal article" date="2019" name="Int. J. Syst. Evol. Microbiol.">
        <title>The Global Catalogue of Microorganisms (GCM) 10K type strain sequencing project: providing services to taxonomists for standard genome sequencing and annotation.</title>
        <authorList>
            <consortium name="The Broad Institute Genomics Platform"/>
            <consortium name="The Broad Institute Genome Sequencing Center for Infectious Disease"/>
            <person name="Wu L."/>
            <person name="Ma J."/>
        </authorList>
    </citation>
    <scope>NUCLEOTIDE SEQUENCE [LARGE SCALE GENOMIC DNA]</scope>
    <source>
        <strain evidence="15">CCUG 63418</strain>
    </source>
</reference>
<comment type="function">
    <text evidence="12">Catalyzes the acylation of glycosyl-4,4'-diaponeurosporenoate, i.e. the esterification of glucose at the C6'' position with the carboxyl group of the C(15) fatty acid 12-methyltetradecanoic acid, to yield staphyloxanthin. This is the last step in the biosynthesis of this orange pigment, present in most staphylococci strains.</text>
</comment>
<evidence type="ECO:0000256" key="6">
    <source>
        <dbReference type="ARBA" id="ARBA00022989"/>
    </source>
</evidence>
<keyword evidence="4 13" id="KW-0812">Transmembrane</keyword>
<evidence type="ECO:0000256" key="9">
    <source>
        <dbReference type="ARBA" id="ARBA00023588"/>
    </source>
</evidence>
<dbReference type="Pfam" id="PF18927">
    <property type="entry name" value="CrtO"/>
    <property type="match status" value="1"/>
</dbReference>
<sequence length="179" mass="20862">MKYLKFMLAALLVVPIIVYIGITKHPYSFLFAWVLNFGLMMAVFIFTNTFTPKLTSDYYNSKKWEANGAIYKWLGVDIFRKFLVLIGWEKVIRAGSPIKKNPDAIKHLENGTRQSEFGHLVIFFIVLIVNVFVALSFGITKSLSLFFTNIIFNFYPVILQRSNRPRLQRMLRINARKQL</sequence>
<evidence type="ECO:0000313" key="14">
    <source>
        <dbReference type="EMBL" id="MFD0750875.1"/>
    </source>
</evidence>
<keyword evidence="6 13" id="KW-1133">Transmembrane helix</keyword>
<accession>A0ABW2Z2F1</accession>
<evidence type="ECO:0000256" key="12">
    <source>
        <dbReference type="ARBA" id="ARBA00025324"/>
    </source>
</evidence>
<evidence type="ECO:0000256" key="4">
    <source>
        <dbReference type="ARBA" id="ARBA00022692"/>
    </source>
</evidence>
<proteinExistence type="inferred from homology"/>
<dbReference type="RefSeq" id="WP_377100528.1">
    <property type="nucleotide sequence ID" value="NZ_JBHTHU010000006.1"/>
</dbReference>
<protein>
    <recommendedName>
        <fullName evidence="11">Glycosyl-4,4'-diaponeurosporenoate acyltransferase</fullName>
    </recommendedName>
</protein>
<evidence type="ECO:0000256" key="8">
    <source>
        <dbReference type="ARBA" id="ARBA00023315"/>
    </source>
</evidence>
<evidence type="ECO:0000256" key="7">
    <source>
        <dbReference type="ARBA" id="ARBA00023136"/>
    </source>
</evidence>
<evidence type="ECO:0000313" key="15">
    <source>
        <dbReference type="Proteomes" id="UP001596958"/>
    </source>
</evidence>